<dbReference type="GO" id="GO:0016787">
    <property type="term" value="F:hydrolase activity"/>
    <property type="evidence" value="ECO:0007669"/>
    <property type="project" value="UniProtKB-KW"/>
</dbReference>
<sequence length="322" mass="37125">MDTASHLLFGATLGGLALLDPVVVQQPVLAHAIMTVTLIGSHAPDFDSIARLKSYTAYIRTHRGITHSLPALFIWPLLLSVPIASYFHVWTYVPLLFSWAMAAVVFHVLLDWFNVYGVQCFRPLSNKWKHLDVLSLFEPFLFVIHSAGMIIWSVTGTTGETGWIFLGIYIITFMYILMRAYQHGRAVRQAEQILGERGACQVFPTWRWSRWQIVTETKEHFFTGVLERGVLDIHDIYEKKPSDSIVQATLAADGVQAFLYFAQRVLVRCKEENDGYLVEWRDVRFWYNHKLPFGVDVQLDRNLNVVNHTLGWRKRVWDPPYV</sequence>
<feature type="transmembrane region" description="Helical" evidence="1">
    <location>
        <begin position="29"/>
        <end position="50"/>
    </location>
</feature>
<dbReference type="InterPro" id="IPR053170">
    <property type="entry name" value="Transcription_regulator"/>
</dbReference>
<keyword evidence="1" id="KW-1133">Transmembrane helix</keyword>
<reference evidence="3" key="1">
    <citation type="journal article" date="2019" name="Int. J. Syst. Evol. Microbiol.">
        <title>The Global Catalogue of Microorganisms (GCM) 10K type strain sequencing project: providing services to taxonomists for standard genome sequencing and annotation.</title>
        <authorList>
            <consortium name="The Broad Institute Genomics Platform"/>
            <consortium name="The Broad Institute Genome Sequencing Center for Infectious Disease"/>
            <person name="Wu L."/>
            <person name="Ma J."/>
        </authorList>
    </citation>
    <scope>NUCLEOTIDE SEQUENCE [LARGE SCALE GENOMIC DNA]</scope>
    <source>
        <strain evidence="3">CCUG 53270</strain>
    </source>
</reference>
<keyword evidence="1" id="KW-0472">Membrane</keyword>
<organism evidence="2 3">
    <name type="scientific">Paenibacillus vulneris</name>
    <dbReference type="NCBI Taxonomy" id="1133364"/>
    <lineage>
        <taxon>Bacteria</taxon>
        <taxon>Bacillati</taxon>
        <taxon>Bacillota</taxon>
        <taxon>Bacilli</taxon>
        <taxon>Bacillales</taxon>
        <taxon>Paenibacillaceae</taxon>
        <taxon>Paenibacillus</taxon>
    </lineage>
</organism>
<dbReference type="Pfam" id="PF04307">
    <property type="entry name" value="YdjM"/>
    <property type="match status" value="1"/>
</dbReference>
<dbReference type="PANTHER" id="PTHR40031">
    <property type="entry name" value="HYPOTHETICAL MEMBRANE SPANNING PROTEIN"/>
    <property type="match status" value="1"/>
</dbReference>
<dbReference type="RefSeq" id="WP_345594228.1">
    <property type="nucleotide sequence ID" value="NZ_BAABJG010000054.1"/>
</dbReference>
<keyword evidence="2" id="KW-0378">Hydrolase</keyword>
<keyword evidence="1" id="KW-0812">Transmembrane</keyword>
<feature type="transmembrane region" description="Helical" evidence="1">
    <location>
        <begin position="96"/>
        <end position="115"/>
    </location>
</feature>
<keyword evidence="3" id="KW-1185">Reference proteome</keyword>
<protein>
    <submittedName>
        <fullName evidence="2">Metal-dependent hydrolase</fullName>
    </submittedName>
</protein>
<dbReference type="InterPro" id="IPR007404">
    <property type="entry name" value="YdjM-like"/>
</dbReference>
<proteinExistence type="predicted"/>
<feature type="transmembrane region" description="Helical" evidence="1">
    <location>
        <begin position="71"/>
        <end position="90"/>
    </location>
</feature>
<comment type="caution">
    <text evidence="2">The sequence shown here is derived from an EMBL/GenBank/DDBJ whole genome shotgun (WGS) entry which is preliminary data.</text>
</comment>
<dbReference type="EMBL" id="JBHTLU010000012">
    <property type="protein sequence ID" value="MFD1219429.1"/>
    <property type="molecule type" value="Genomic_DNA"/>
</dbReference>
<feature type="transmembrane region" description="Helical" evidence="1">
    <location>
        <begin position="136"/>
        <end position="155"/>
    </location>
</feature>
<dbReference type="PANTHER" id="PTHR40031:SF1">
    <property type="entry name" value="MEMBRANE-BOUND METAL-DEPENDENT HYDROLASE"/>
    <property type="match status" value="1"/>
</dbReference>
<feature type="transmembrane region" description="Helical" evidence="1">
    <location>
        <begin position="161"/>
        <end position="178"/>
    </location>
</feature>
<evidence type="ECO:0000313" key="2">
    <source>
        <dbReference type="EMBL" id="MFD1219429.1"/>
    </source>
</evidence>
<gene>
    <name evidence="2" type="ORF">ACFQ4B_04820</name>
</gene>
<evidence type="ECO:0000313" key="3">
    <source>
        <dbReference type="Proteomes" id="UP001597180"/>
    </source>
</evidence>
<dbReference type="Proteomes" id="UP001597180">
    <property type="component" value="Unassembled WGS sequence"/>
</dbReference>
<name>A0ABW3UGH7_9BACL</name>
<accession>A0ABW3UGH7</accession>
<evidence type="ECO:0000256" key="1">
    <source>
        <dbReference type="SAM" id="Phobius"/>
    </source>
</evidence>